<feature type="transmembrane region" description="Helical" evidence="1">
    <location>
        <begin position="340"/>
        <end position="365"/>
    </location>
</feature>
<dbReference type="EMBL" id="LUUH01000055">
    <property type="protein sequence ID" value="OAI03583.1"/>
    <property type="molecule type" value="Genomic_DNA"/>
</dbReference>
<keyword evidence="1" id="KW-1133">Transmembrane helix</keyword>
<feature type="transmembrane region" description="Helical" evidence="1">
    <location>
        <begin position="377"/>
        <end position="396"/>
    </location>
</feature>
<protein>
    <submittedName>
        <fullName evidence="2">Uncharacterized protein</fullName>
    </submittedName>
</protein>
<dbReference type="SUPFAM" id="SSF58104">
    <property type="entry name" value="Methyl-accepting chemotaxis protein (MCP) signaling domain"/>
    <property type="match status" value="1"/>
</dbReference>
<keyword evidence="1" id="KW-0812">Transmembrane</keyword>
<evidence type="ECO:0000313" key="3">
    <source>
        <dbReference type="Proteomes" id="UP000077763"/>
    </source>
</evidence>
<dbReference type="AlphaFoldDB" id="A0A177ME38"/>
<name>A0A177ME38_METMH</name>
<evidence type="ECO:0000256" key="1">
    <source>
        <dbReference type="SAM" id="Phobius"/>
    </source>
</evidence>
<reference evidence="2 3" key="1">
    <citation type="submission" date="2016-03" db="EMBL/GenBank/DDBJ databases">
        <authorList>
            <person name="Ploux O."/>
        </authorList>
    </citation>
    <scope>NUCLEOTIDE SEQUENCE [LARGE SCALE GENOMIC DNA]</scope>
    <source>
        <strain evidence="2 3">R-45371</strain>
    </source>
</reference>
<organism evidence="2 3">
    <name type="scientific">Methylomonas methanica</name>
    <dbReference type="NCBI Taxonomy" id="421"/>
    <lineage>
        <taxon>Bacteria</taxon>
        <taxon>Pseudomonadati</taxon>
        <taxon>Pseudomonadota</taxon>
        <taxon>Gammaproteobacteria</taxon>
        <taxon>Methylococcales</taxon>
        <taxon>Methylococcaceae</taxon>
        <taxon>Methylomonas</taxon>
    </lineage>
</organism>
<accession>A0A177ME38</accession>
<dbReference type="RefSeq" id="WP_064036887.1">
    <property type="nucleotide sequence ID" value="NZ_LUUH01000055.1"/>
</dbReference>
<gene>
    <name evidence="2" type="ORF">A1353_00310</name>
</gene>
<comment type="caution">
    <text evidence="2">The sequence shown here is derived from an EMBL/GenBank/DDBJ whole genome shotgun (WGS) entry which is preliminary data.</text>
</comment>
<proteinExistence type="predicted"/>
<dbReference type="Proteomes" id="UP000077763">
    <property type="component" value="Unassembled WGS sequence"/>
</dbReference>
<sequence>MNFDALFSELEQARKTWMELYGFLKNGKYDLTEARPALDQQSVEDFHQRAVTIFEGLFAVRPSDQHCVQAAILAGRANELRQGLQSFNQFTQSILGSFQSYSREGMRITDGNNNFAFQIFDGESNIANFDGSSNFSQMLPALNLLTTNLALLLPFIKTESIADLSKRANTLGDLVREAENLRSHIGQISKVVEETASLSNEKANVFQGLISQAEAITAKLDAVQKQATTDAANVTALVENIKQIGNNASSLDELVNGYQSKFDAFQKQLDDRHASFAKFEEETKAAFAMSTKRDTEIDRLIKLSDAMITGATTAGLSKSLEDTRVRYETRMNGARRGFQWSVALLIVSAFPLAAHLLPGLFGSWIPAFDAKADGSPYAVIGKVVLLLPASWLTAFFTKSYADFFHLEREYAHKAALAMSVDGFKRQAEDYQQEITAEVFMEIRSNPAARQGPDPVSHPLYDILAKTVAKVVDRKMSDDEKDKKDK</sequence>
<evidence type="ECO:0000313" key="2">
    <source>
        <dbReference type="EMBL" id="OAI03583.1"/>
    </source>
</evidence>
<keyword evidence="1" id="KW-0472">Membrane</keyword>